<dbReference type="HOGENOM" id="CLU_085160_0_0_1"/>
<reference evidence="1 2" key="1">
    <citation type="journal article" date="2014" name="Proc. Natl. Acad. Sci. U.S.A.">
        <title>Trajectory and genomic determinants of fungal-pathogen speciation and host adaptation.</title>
        <authorList>
            <person name="Hu X."/>
            <person name="Xiao G."/>
            <person name="Zheng P."/>
            <person name="Shang Y."/>
            <person name="Su Y."/>
            <person name="Zhang X."/>
            <person name="Liu X."/>
            <person name="Zhan S."/>
            <person name="St Leger R.J."/>
            <person name="Wang C."/>
        </authorList>
    </citation>
    <scope>NUCLEOTIDE SEQUENCE [LARGE SCALE GENOMIC DNA]</scope>
    <source>
        <strain evidence="1 2">ARSEF 977</strain>
    </source>
</reference>
<comment type="caution">
    <text evidence="1">The sequence shown here is derived from an EMBL/GenBank/DDBJ whole genome shotgun (WGS) entry which is preliminary data.</text>
</comment>
<dbReference type="AlphaFoldDB" id="A0A0B4H672"/>
<evidence type="ECO:0000313" key="1">
    <source>
        <dbReference type="EMBL" id="KID85266.1"/>
    </source>
</evidence>
<protein>
    <submittedName>
        <fullName evidence="1">Uncharacterized protein</fullName>
    </submittedName>
</protein>
<keyword evidence="2" id="KW-1185">Reference proteome</keyword>
<sequence length="290" mass="32315">MGVDLDYLTPRGLLVNKNFVCQGPSFSSLFLAINKMLDVPHSKETMAKEFNFSNDAFDVLLDVLEDCLKYMAEIHSNAGKLKTAYRDVGDVCDRILVLSASAPEDYNKLFVDLARLYKDESDNEALRKSVKEQIDARLAGINNVSTKATATRAVLANSTDAVTLAQDQLKQVGAQLNTEAIYRRLLEAFIPDMVKIAMNNFAINMMRAWIGQIQLTDGTAASLVELQKAVGAVAEIDMDLISLRKYVEENTTPGPSPILDLQKGNILEKWEDLDREVRKFKSNFIDTVRA</sequence>
<accession>A0A0B4H672</accession>
<gene>
    <name evidence="1" type="ORF">MGU_07504</name>
</gene>
<name>A0A0B4H672_METGA</name>
<dbReference type="Proteomes" id="UP000031192">
    <property type="component" value="Unassembled WGS sequence"/>
</dbReference>
<dbReference type="EMBL" id="AZNH01000032">
    <property type="protein sequence ID" value="KID85266.1"/>
    <property type="molecule type" value="Genomic_DNA"/>
</dbReference>
<dbReference type="OrthoDB" id="4427207at2759"/>
<proteinExistence type="predicted"/>
<evidence type="ECO:0000313" key="2">
    <source>
        <dbReference type="Proteomes" id="UP000031192"/>
    </source>
</evidence>
<organism evidence="1 2">
    <name type="scientific">Metarhizium guizhouense (strain ARSEF 977)</name>
    <dbReference type="NCBI Taxonomy" id="1276136"/>
    <lineage>
        <taxon>Eukaryota</taxon>
        <taxon>Fungi</taxon>
        <taxon>Dikarya</taxon>
        <taxon>Ascomycota</taxon>
        <taxon>Pezizomycotina</taxon>
        <taxon>Sordariomycetes</taxon>
        <taxon>Hypocreomycetidae</taxon>
        <taxon>Hypocreales</taxon>
        <taxon>Clavicipitaceae</taxon>
        <taxon>Metarhizium</taxon>
    </lineage>
</organism>